<dbReference type="PROSITE" id="PS00075">
    <property type="entry name" value="DHFR_1"/>
    <property type="match status" value="1"/>
</dbReference>
<dbReference type="PIRSF" id="PIRSF000194">
    <property type="entry name" value="DHFR"/>
    <property type="match status" value="1"/>
</dbReference>
<evidence type="ECO:0000256" key="1">
    <source>
        <dbReference type="ARBA" id="ARBA00004903"/>
    </source>
</evidence>
<dbReference type="InterPro" id="IPR017925">
    <property type="entry name" value="DHFR_CS"/>
</dbReference>
<evidence type="ECO:0000256" key="6">
    <source>
        <dbReference type="ARBA" id="ARBA00023002"/>
    </source>
</evidence>
<dbReference type="Gene3D" id="3.40.430.10">
    <property type="entry name" value="Dihydrofolate Reductase, subunit A"/>
    <property type="match status" value="1"/>
</dbReference>
<evidence type="ECO:0000259" key="10">
    <source>
        <dbReference type="PROSITE" id="PS51330"/>
    </source>
</evidence>
<keyword evidence="6 8" id="KW-0560">Oxidoreductase</keyword>
<name>A0ABP1C9Y2_9GAMM</name>
<dbReference type="RefSeq" id="WP_348757616.1">
    <property type="nucleotide sequence ID" value="NZ_OZ026884.1"/>
</dbReference>
<dbReference type="CDD" id="cd00209">
    <property type="entry name" value="DHFR"/>
    <property type="match status" value="1"/>
</dbReference>
<dbReference type="PANTHER" id="PTHR48069:SF3">
    <property type="entry name" value="DIHYDROFOLATE REDUCTASE"/>
    <property type="match status" value="1"/>
</dbReference>
<keyword evidence="12" id="KW-1185">Reference proteome</keyword>
<comment type="pathway">
    <text evidence="1 8">Cofactor biosynthesis; tetrahydrofolate biosynthesis; 5,6,7,8-tetrahydrofolate from 7,8-dihydrofolate: step 1/1.</text>
</comment>
<proteinExistence type="inferred from homology"/>
<comment type="catalytic activity">
    <reaction evidence="8">
        <text>(6S)-5,6,7,8-tetrahydrofolate + NADP(+) = 7,8-dihydrofolate + NADPH + H(+)</text>
        <dbReference type="Rhea" id="RHEA:15009"/>
        <dbReference type="ChEBI" id="CHEBI:15378"/>
        <dbReference type="ChEBI" id="CHEBI:57451"/>
        <dbReference type="ChEBI" id="CHEBI:57453"/>
        <dbReference type="ChEBI" id="CHEBI:57783"/>
        <dbReference type="ChEBI" id="CHEBI:58349"/>
        <dbReference type="EC" id="1.5.1.3"/>
    </reaction>
</comment>
<evidence type="ECO:0000256" key="9">
    <source>
        <dbReference type="RuleBase" id="RU004474"/>
    </source>
</evidence>
<dbReference type="InterPro" id="IPR001796">
    <property type="entry name" value="DHFR_dom"/>
</dbReference>
<accession>A0ABP1C9Y2</accession>
<gene>
    <name evidence="11" type="primary">dhfrIII</name>
    <name evidence="11" type="ORF">MECH1_V1_2309</name>
</gene>
<dbReference type="PROSITE" id="PS51330">
    <property type="entry name" value="DHFR_2"/>
    <property type="match status" value="1"/>
</dbReference>
<evidence type="ECO:0000256" key="7">
    <source>
        <dbReference type="ARBA" id="ARBA00025067"/>
    </source>
</evidence>
<evidence type="ECO:0000256" key="3">
    <source>
        <dbReference type="ARBA" id="ARBA00012856"/>
    </source>
</evidence>
<evidence type="ECO:0000256" key="2">
    <source>
        <dbReference type="ARBA" id="ARBA00009539"/>
    </source>
</evidence>
<keyword evidence="4 8" id="KW-0554">One-carbon metabolism</keyword>
<dbReference type="InterPro" id="IPR024072">
    <property type="entry name" value="DHFR-like_dom_sf"/>
</dbReference>
<feature type="domain" description="DHFR" evidence="10">
    <location>
        <begin position="2"/>
        <end position="159"/>
    </location>
</feature>
<dbReference type="InterPro" id="IPR012259">
    <property type="entry name" value="DHFR"/>
</dbReference>
<dbReference type="SUPFAM" id="SSF53597">
    <property type="entry name" value="Dihydrofolate reductase-like"/>
    <property type="match status" value="1"/>
</dbReference>
<organism evidence="11 12">
    <name type="scientific">Candidatus Methylocalor cossyra</name>
    <dbReference type="NCBI Taxonomy" id="3108543"/>
    <lineage>
        <taxon>Bacteria</taxon>
        <taxon>Pseudomonadati</taxon>
        <taxon>Pseudomonadota</taxon>
        <taxon>Gammaproteobacteria</taxon>
        <taxon>Methylococcales</taxon>
        <taxon>Methylococcaceae</taxon>
        <taxon>Candidatus Methylocalor</taxon>
    </lineage>
</organism>
<comment type="function">
    <text evidence="7 8">Key enzyme in folate metabolism. Catalyzes an essential reaction for de novo glycine and purine synthesis, and for DNA precursor synthesis.</text>
</comment>
<dbReference type="Proteomes" id="UP001497493">
    <property type="component" value="Chromosome"/>
</dbReference>
<evidence type="ECO:0000313" key="11">
    <source>
        <dbReference type="EMBL" id="CAL1241085.1"/>
    </source>
</evidence>
<dbReference type="Pfam" id="PF00186">
    <property type="entry name" value="DHFR_1"/>
    <property type="match status" value="1"/>
</dbReference>
<keyword evidence="5 8" id="KW-0521">NADP</keyword>
<comment type="similarity">
    <text evidence="2 8 9">Belongs to the dihydrofolate reductase family.</text>
</comment>
<evidence type="ECO:0000256" key="5">
    <source>
        <dbReference type="ARBA" id="ARBA00022857"/>
    </source>
</evidence>
<sequence>MKLSLVAAMGENRAIGLHNRMPWHLPADLRRFRRLTWGKPVIMGRRTHESIGRPLPGRKNIVVSGNPDYRAPGCRVVHSLAEALREADAEEAMVIGGATLYRALLPRADRLYLTLIHRPFLGDTFFPEFDPRAFRELERIDVDQDPASGLRYTFLILER</sequence>
<dbReference type="PANTHER" id="PTHR48069">
    <property type="entry name" value="DIHYDROFOLATE REDUCTASE"/>
    <property type="match status" value="1"/>
</dbReference>
<evidence type="ECO:0000313" key="12">
    <source>
        <dbReference type="Proteomes" id="UP001497493"/>
    </source>
</evidence>
<dbReference type="EC" id="1.5.1.3" evidence="3 8"/>
<evidence type="ECO:0000256" key="4">
    <source>
        <dbReference type="ARBA" id="ARBA00022563"/>
    </source>
</evidence>
<dbReference type="EMBL" id="OZ026884">
    <property type="protein sequence ID" value="CAL1241085.1"/>
    <property type="molecule type" value="Genomic_DNA"/>
</dbReference>
<evidence type="ECO:0000256" key="8">
    <source>
        <dbReference type="PIRNR" id="PIRNR000194"/>
    </source>
</evidence>
<protein>
    <recommendedName>
        <fullName evidence="3 8">Dihydrofolate reductase</fullName>
        <ecNumber evidence="3 8">1.5.1.3</ecNumber>
    </recommendedName>
</protein>
<dbReference type="GO" id="GO:0004146">
    <property type="term" value="F:dihydrofolate reductase activity"/>
    <property type="evidence" value="ECO:0007669"/>
    <property type="project" value="UniProtKB-EC"/>
</dbReference>
<reference evidence="11 12" key="1">
    <citation type="submission" date="2024-04" db="EMBL/GenBank/DDBJ databases">
        <authorList>
            <person name="Cremers G."/>
        </authorList>
    </citation>
    <scope>NUCLEOTIDE SEQUENCE [LARGE SCALE GENOMIC DNA]</scope>
    <source>
        <strain evidence="11">MeCH1-AG</strain>
    </source>
</reference>
<dbReference type="PRINTS" id="PR00070">
    <property type="entry name" value="DHFR"/>
</dbReference>